<dbReference type="Gene3D" id="1.10.10.10">
    <property type="entry name" value="Winged helix-like DNA-binding domain superfamily/Winged helix DNA-binding domain"/>
    <property type="match status" value="1"/>
</dbReference>
<evidence type="ECO:0000259" key="4">
    <source>
        <dbReference type="PROSITE" id="PS50042"/>
    </source>
</evidence>
<dbReference type="EMBL" id="JAMYXC010000215">
    <property type="protein sequence ID" value="MCP1169665.1"/>
    <property type="molecule type" value="Genomic_DNA"/>
</dbReference>
<dbReference type="InterPro" id="IPR018490">
    <property type="entry name" value="cNMP-bd_dom_sf"/>
</dbReference>
<dbReference type="InterPro" id="IPR014710">
    <property type="entry name" value="RmlC-like_jellyroll"/>
</dbReference>
<sequence>MTPDPFDANLLLASLPASALARLRDAFSFVELPVKMTLERRNMPLEHVYFPTSGIVSIVSSEKGGLNIEAALVGREGMTGLPLVLGDDRSAAEVIMQVPGAGWRLEARALGQLMEDRNCRDRLSRYVHAVMIQIQGTALAYGRGTLTSCLARWLLMCHDRVQGDELPLTHEFMALMLGVRRSGVTVALHDLEGRGLIRSLRGRVLIRDREGLMAVTGGLYGGPEAHYRRLMSQDQPA</sequence>
<proteinExistence type="predicted"/>
<organism evidence="5 6">
    <name type="scientific">Limimaricola litoreus</name>
    <dbReference type="NCBI Taxonomy" id="2955316"/>
    <lineage>
        <taxon>Bacteria</taxon>
        <taxon>Pseudomonadati</taxon>
        <taxon>Pseudomonadota</taxon>
        <taxon>Alphaproteobacteria</taxon>
        <taxon>Rhodobacterales</taxon>
        <taxon>Paracoccaceae</taxon>
        <taxon>Limimaricola</taxon>
    </lineage>
</organism>
<evidence type="ECO:0000256" key="2">
    <source>
        <dbReference type="ARBA" id="ARBA00023125"/>
    </source>
</evidence>
<feature type="domain" description="Cyclic nucleotide-binding" evidence="4">
    <location>
        <begin position="11"/>
        <end position="114"/>
    </location>
</feature>
<dbReference type="InterPro" id="IPR000595">
    <property type="entry name" value="cNMP-bd_dom"/>
</dbReference>
<reference evidence="5" key="1">
    <citation type="submission" date="2022-06" db="EMBL/GenBank/DDBJ databases">
        <title>Limimaricola sediminis sp. nov., isolated from an intertidal sediment.</title>
        <authorList>
            <person name="Shao X."/>
        </authorList>
    </citation>
    <scope>NUCLEOTIDE SEQUENCE</scope>
    <source>
        <strain evidence="5">ASW11-118</strain>
    </source>
</reference>
<gene>
    <name evidence="5" type="ORF">NHG85_14210</name>
</gene>
<keyword evidence="1" id="KW-0805">Transcription regulation</keyword>
<protein>
    <submittedName>
        <fullName evidence="5">Crp/Fnr family transcriptional regulator</fullName>
    </submittedName>
</protein>
<keyword evidence="2" id="KW-0238">DNA-binding</keyword>
<dbReference type="SUPFAM" id="SSF51206">
    <property type="entry name" value="cAMP-binding domain-like"/>
    <property type="match status" value="1"/>
</dbReference>
<name>A0A9X2JQS6_9RHOB</name>
<dbReference type="InterPro" id="IPR036388">
    <property type="entry name" value="WH-like_DNA-bd_sf"/>
</dbReference>
<dbReference type="GO" id="GO:0003677">
    <property type="term" value="F:DNA binding"/>
    <property type="evidence" value="ECO:0007669"/>
    <property type="project" value="UniProtKB-KW"/>
</dbReference>
<dbReference type="InterPro" id="IPR036390">
    <property type="entry name" value="WH_DNA-bd_sf"/>
</dbReference>
<keyword evidence="3" id="KW-0804">Transcription</keyword>
<dbReference type="AlphaFoldDB" id="A0A9X2JQS6"/>
<dbReference type="GO" id="GO:0006355">
    <property type="term" value="P:regulation of DNA-templated transcription"/>
    <property type="evidence" value="ECO:0007669"/>
    <property type="project" value="InterPro"/>
</dbReference>
<keyword evidence="6" id="KW-1185">Reference proteome</keyword>
<dbReference type="InterPro" id="IPR012318">
    <property type="entry name" value="HTH_CRP"/>
</dbReference>
<evidence type="ECO:0000313" key="5">
    <source>
        <dbReference type="EMBL" id="MCP1169665.1"/>
    </source>
</evidence>
<evidence type="ECO:0000256" key="3">
    <source>
        <dbReference type="ARBA" id="ARBA00023163"/>
    </source>
</evidence>
<accession>A0A9X2JQS6</accession>
<dbReference type="PROSITE" id="PS50042">
    <property type="entry name" value="CNMP_BINDING_3"/>
    <property type="match status" value="1"/>
</dbReference>
<dbReference type="Pfam" id="PF13545">
    <property type="entry name" value="HTH_Crp_2"/>
    <property type="match status" value="1"/>
</dbReference>
<dbReference type="CDD" id="cd00038">
    <property type="entry name" value="CAP_ED"/>
    <property type="match status" value="1"/>
</dbReference>
<dbReference type="Gene3D" id="2.60.120.10">
    <property type="entry name" value="Jelly Rolls"/>
    <property type="match status" value="1"/>
</dbReference>
<dbReference type="SUPFAM" id="SSF46785">
    <property type="entry name" value="Winged helix' DNA-binding domain"/>
    <property type="match status" value="1"/>
</dbReference>
<comment type="caution">
    <text evidence="5">The sequence shown here is derived from an EMBL/GenBank/DDBJ whole genome shotgun (WGS) entry which is preliminary data.</text>
</comment>
<evidence type="ECO:0000313" key="6">
    <source>
        <dbReference type="Proteomes" id="UP001139477"/>
    </source>
</evidence>
<evidence type="ECO:0000256" key="1">
    <source>
        <dbReference type="ARBA" id="ARBA00023015"/>
    </source>
</evidence>
<dbReference type="Proteomes" id="UP001139477">
    <property type="component" value="Unassembled WGS sequence"/>
</dbReference>